<keyword evidence="1" id="KW-0575">Peroxidase</keyword>
<proteinExistence type="predicted"/>
<keyword evidence="1" id="KW-0560">Oxidoreductase</keyword>
<evidence type="ECO:0000313" key="1">
    <source>
        <dbReference type="EMBL" id="WGH92790.1"/>
    </source>
</evidence>
<gene>
    <name evidence="1" type="ORF">QDX21_10880</name>
</gene>
<keyword evidence="2" id="KW-1185">Reference proteome</keyword>
<dbReference type="Pfam" id="PF02566">
    <property type="entry name" value="OsmC"/>
    <property type="match status" value="1"/>
</dbReference>
<dbReference type="Proteomes" id="UP001224674">
    <property type="component" value="Chromosome"/>
</dbReference>
<dbReference type="InterPro" id="IPR036102">
    <property type="entry name" value="OsmC/Ohrsf"/>
</dbReference>
<dbReference type="RefSeq" id="WP_279674717.1">
    <property type="nucleotide sequence ID" value="NZ_CP122566.1"/>
</dbReference>
<protein>
    <submittedName>
        <fullName evidence="1">OsmC family protein</fullName>
        <ecNumber evidence="1">1.11.1.-</ecNumber>
    </submittedName>
</protein>
<dbReference type="PANTHER" id="PTHR35368:SF1">
    <property type="entry name" value="HYDROPEROXIDE REDUCTASE"/>
    <property type="match status" value="1"/>
</dbReference>
<dbReference type="InterPro" id="IPR052924">
    <property type="entry name" value="OsmC/Ohr_hydroprdx_reductase"/>
</dbReference>
<dbReference type="InterPro" id="IPR015946">
    <property type="entry name" value="KH_dom-like_a/b"/>
</dbReference>
<dbReference type="Gene3D" id="3.30.300.20">
    <property type="match status" value="1"/>
</dbReference>
<dbReference type="InterPro" id="IPR003718">
    <property type="entry name" value="OsmC/Ohr_fam"/>
</dbReference>
<accession>A0AAJ6DBM6</accession>
<dbReference type="SUPFAM" id="SSF82784">
    <property type="entry name" value="OsmC-like"/>
    <property type="match status" value="1"/>
</dbReference>
<dbReference type="AlphaFoldDB" id="A0AAJ6DBM6"/>
<organism evidence="1 2">
    <name type="scientific">Auritidibacter ignavus</name>
    <dbReference type="NCBI Taxonomy" id="678932"/>
    <lineage>
        <taxon>Bacteria</taxon>
        <taxon>Bacillati</taxon>
        <taxon>Actinomycetota</taxon>
        <taxon>Actinomycetes</taxon>
        <taxon>Micrococcales</taxon>
        <taxon>Micrococcaceae</taxon>
        <taxon>Auritidibacter</taxon>
    </lineage>
</organism>
<reference evidence="1 2" key="1">
    <citation type="submission" date="2023-03" db="EMBL/GenBank/DDBJ databases">
        <title>Complete genome sequences of several Auritidibacter ignavus strains isolated from ear infections.</title>
        <authorList>
            <person name="Baehr T."/>
            <person name="Baumhoegger A.M."/>
        </authorList>
    </citation>
    <scope>NUCLEOTIDE SEQUENCE [LARGE SCALE GENOMIC DNA]</scope>
    <source>
        <strain evidence="1 2">BABAE-6</strain>
    </source>
</reference>
<dbReference type="EMBL" id="CP122566">
    <property type="protein sequence ID" value="WGH92790.1"/>
    <property type="molecule type" value="Genomic_DNA"/>
</dbReference>
<dbReference type="PANTHER" id="PTHR35368">
    <property type="entry name" value="HYDROPEROXIDE REDUCTASE"/>
    <property type="match status" value="1"/>
</dbReference>
<dbReference type="EC" id="1.11.1.-" evidence="1"/>
<name>A0AAJ6DBM6_9MICC</name>
<sequence length="197" mass="21198">MTTFTEQPQVAESESNRVSGVFHGSAQTTVSTGAYRFLVDEPEASGGKNAAPNPMEYILGATNGCISVVIEAKSGTHQIPIQGIHTYSYASQDLGGLVAGRDVQPHFHTYHLAVLVQTDVRDADRLRAFAQDVEHACPAANLLRAAQGLQLTVHWQFVDRLVDHDAEAVVNQALGVPNRNEPVNAAEPFLTLTNPDA</sequence>
<dbReference type="GO" id="GO:0004601">
    <property type="term" value="F:peroxidase activity"/>
    <property type="evidence" value="ECO:0007669"/>
    <property type="project" value="UniProtKB-KW"/>
</dbReference>
<evidence type="ECO:0000313" key="2">
    <source>
        <dbReference type="Proteomes" id="UP001224674"/>
    </source>
</evidence>